<evidence type="ECO:0000256" key="10">
    <source>
        <dbReference type="SAM" id="Phobius"/>
    </source>
</evidence>
<evidence type="ECO:0000313" key="13">
    <source>
        <dbReference type="Proteomes" id="UP001500167"/>
    </source>
</evidence>
<feature type="transmembrane region" description="Helical" evidence="10">
    <location>
        <begin position="162"/>
        <end position="182"/>
    </location>
</feature>
<dbReference type="Gene3D" id="3.90.70.10">
    <property type="entry name" value="Cysteine proteinases"/>
    <property type="match status" value="1"/>
</dbReference>
<sequence length="554" mass="63132">MITDLFGFFKKSGSNNEIYAVCEHILRKANILFTKTNVQNLLNNDPNFPSLLSVQETLKHYGIENAAVRRGSHSYEEFDTPFICSVQRPDWSSPNFTVVESINDALIEYLNPISGKLEKMNIQEFELIDKEIVLLLDLDSANDEQKFSENLRIEKLKKISRAVPYFLLIGLVLFTFISIWSSDIGVKSNIFSNLVFFTGAIGSFISALLIWHEIDTNNPFLKEVCGEGNPNSKMSCNVVLGSKGASVLSIRWSEIGMSYFLTQLLSTFLFNDDRLNYSFFWAFASLLASPYIIYSIYYQAKVIKQWCRLCLFIQGLLMLNLLNAIYLLSAMAPFSSIGTMVIIKMILFGLTILFLVHLIIPIFKSAFESAEYRRGLQKIRYNSKVFDVLLKSSQRITKGTDGMGILIGDPNAPIEITKVCNPLCGPCSRAHPVLEEIIRLNPAVKMRVIFVGKGEEFSLITAPVSHFLAIQEKYGSEKVREALDNWYEMKDKDYNQFALKFPIEVNLKVQKDKMVTMDNWCNEMKIRATPTIFVNGYELPVEYKVADLKYFLTD</sequence>
<evidence type="ECO:0000259" key="11">
    <source>
        <dbReference type="PROSITE" id="PS50990"/>
    </source>
</evidence>
<dbReference type="InterPro" id="IPR012932">
    <property type="entry name" value="VKOR"/>
</dbReference>
<dbReference type="InterPro" id="IPR005074">
    <property type="entry name" value="Peptidase_C39"/>
</dbReference>
<comment type="caution">
    <text evidence="12">The sequence shown here is derived from an EMBL/GenBank/DDBJ whole genome shotgun (WGS) entry which is preliminary data.</text>
</comment>
<accession>A0ABP7ZWE8</accession>
<dbReference type="Pfam" id="PF07884">
    <property type="entry name" value="VKOR"/>
    <property type="match status" value="1"/>
</dbReference>
<dbReference type="PROSITE" id="PS50990">
    <property type="entry name" value="PEPTIDASE_C39"/>
    <property type="match status" value="1"/>
</dbReference>
<organism evidence="12 13">
    <name type="scientific">Sphingobacterium ginsenosidimutans</name>
    <dbReference type="NCBI Taxonomy" id="687845"/>
    <lineage>
        <taxon>Bacteria</taxon>
        <taxon>Pseudomonadati</taxon>
        <taxon>Bacteroidota</taxon>
        <taxon>Sphingobacteriia</taxon>
        <taxon>Sphingobacteriales</taxon>
        <taxon>Sphingobacteriaceae</taxon>
        <taxon>Sphingobacterium</taxon>
    </lineage>
</organism>
<gene>
    <name evidence="12" type="ORF">GCM10022218_12310</name>
</gene>
<keyword evidence="4" id="KW-0874">Quinone</keyword>
<evidence type="ECO:0000256" key="7">
    <source>
        <dbReference type="ARBA" id="ARBA00023136"/>
    </source>
</evidence>
<keyword evidence="6" id="KW-0560">Oxidoreductase</keyword>
<evidence type="ECO:0000256" key="1">
    <source>
        <dbReference type="ARBA" id="ARBA00004141"/>
    </source>
</evidence>
<dbReference type="RefSeq" id="WP_346084925.1">
    <property type="nucleotide sequence ID" value="NZ_BAAAZK010000002.1"/>
</dbReference>
<evidence type="ECO:0000256" key="5">
    <source>
        <dbReference type="ARBA" id="ARBA00022989"/>
    </source>
</evidence>
<evidence type="ECO:0000256" key="4">
    <source>
        <dbReference type="ARBA" id="ARBA00022719"/>
    </source>
</evidence>
<name>A0ABP7ZWE8_9SPHI</name>
<dbReference type="CDD" id="cd12921">
    <property type="entry name" value="VKOR_4"/>
    <property type="match status" value="1"/>
</dbReference>
<feature type="transmembrane region" description="Helical" evidence="10">
    <location>
        <begin position="194"/>
        <end position="212"/>
    </location>
</feature>
<evidence type="ECO:0000256" key="9">
    <source>
        <dbReference type="ARBA" id="ARBA00023284"/>
    </source>
</evidence>
<evidence type="ECO:0000256" key="8">
    <source>
        <dbReference type="ARBA" id="ARBA00023157"/>
    </source>
</evidence>
<evidence type="ECO:0000313" key="12">
    <source>
        <dbReference type="EMBL" id="GAA4171755.1"/>
    </source>
</evidence>
<keyword evidence="5 10" id="KW-1133">Transmembrane helix</keyword>
<keyword evidence="3 10" id="KW-0812">Transmembrane</keyword>
<keyword evidence="13" id="KW-1185">Reference proteome</keyword>
<reference evidence="13" key="1">
    <citation type="journal article" date="2019" name="Int. J. Syst. Evol. Microbiol.">
        <title>The Global Catalogue of Microorganisms (GCM) 10K type strain sequencing project: providing services to taxonomists for standard genome sequencing and annotation.</title>
        <authorList>
            <consortium name="The Broad Institute Genomics Platform"/>
            <consortium name="The Broad Institute Genome Sequencing Center for Infectious Disease"/>
            <person name="Wu L."/>
            <person name="Ma J."/>
        </authorList>
    </citation>
    <scope>NUCLEOTIDE SEQUENCE [LARGE SCALE GENOMIC DNA]</scope>
    <source>
        <strain evidence="13">JCM 16722</strain>
    </source>
</reference>
<dbReference type="SUPFAM" id="SSF52833">
    <property type="entry name" value="Thioredoxin-like"/>
    <property type="match status" value="1"/>
</dbReference>
<evidence type="ECO:0000256" key="2">
    <source>
        <dbReference type="ARBA" id="ARBA00006214"/>
    </source>
</evidence>
<keyword evidence="7 10" id="KW-0472">Membrane</keyword>
<dbReference type="Proteomes" id="UP001500167">
    <property type="component" value="Unassembled WGS sequence"/>
</dbReference>
<dbReference type="Pfam" id="PF13462">
    <property type="entry name" value="Thioredoxin_4"/>
    <property type="match status" value="1"/>
</dbReference>
<comment type="subcellular location">
    <subcellularLocation>
        <location evidence="1">Membrane</location>
        <topology evidence="1">Multi-pass membrane protein</topology>
    </subcellularLocation>
</comment>
<evidence type="ECO:0000256" key="3">
    <source>
        <dbReference type="ARBA" id="ARBA00022692"/>
    </source>
</evidence>
<dbReference type="Gene3D" id="3.40.30.10">
    <property type="entry name" value="Glutaredoxin"/>
    <property type="match status" value="1"/>
</dbReference>
<comment type="similarity">
    <text evidence="2">Belongs to the VKOR family.</text>
</comment>
<dbReference type="InterPro" id="IPR036249">
    <property type="entry name" value="Thioredoxin-like_sf"/>
</dbReference>
<keyword evidence="9" id="KW-0676">Redox-active center</keyword>
<protein>
    <recommendedName>
        <fullName evidence="11">Peptidase C39 domain-containing protein</fullName>
    </recommendedName>
</protein>
<dbReference type="EMBL" id="BAAAZK010000002">
    <property type="protein sequence ID" value="GAA4171755.1"/>
    <property type="molecule type" value="Genomic_DNA"/>
</dbReference>
<dbReference type="InterPro" id="IPR038354">
    <property type="entry name" value="VKOR_sf"/>
</dbReference>
<feature type="transmembrane region" description="Helical" evidence="10">
    <location>
        <begin position="341"/>
        <end position="363"/>
    </location>
</feature>
<feature type="domain" description="Peptidase C39" evidence="11">
    <location>
        <begin position="11"/>
        <end position="136"/>
    </location>
</feature>
<feature type="transmembrane region" description="Helical" evidence="10">
    <location>
        <begin position="277"/>
        <end position="297"/>
    </location>
</feature>
<dbReference type="InterPro" id="IPR012336">
    <property type="entry name" value="Thioredoxin-like_fold"/>
</dbReference>
<dbReference type="Gene3D" id="1.20.1440.130">
    <property type="entry name" value="VKOR domain"/>
    <property type="match status" value="1"/>
</dbReference>
<proteinExistence type="inferred from homology"/>
<feature type="transmembrane region" description="Helical" evidence="10">
    <location>
        <begin position="309"/>
        <end position="329"/>
    </location>
</feature>
<evidence type="ECO:0000256" key="6">
    <source>
        <dbReference type="ARBA" id="ARBA00023002"/>
    </source>
</evidence>
<keyword evidence="8" id="KW-1015">Disulfide bond</keyword>